<evidence type="ECO:0000256" key="2">
    <source>
        <dbReference type="ARBA" id="ARBA00022475"/>
    </source>
</evidence>
<organism evidence="9 10">
    <name type="scientific">Paenibacillus xerothermodurans</name>
    <dbReference type="NCBI Taxonomy" id="1977292"/>
    <lineage>
        <taxon>Bacteria</taxon>
        <taxon>Bacillati</taxon>
        <taxon>Bacillota</taxon>
        <taxon>Bacilli</taxon>
        <taxon>Bacillales</taxon>
        <taxon>Paenibacillaceae</taxon>
        <taxon>Paenibacillus</taxon>
    </lineage>
</organism>
<dbReference type="UniPathway" id="UPA00664"/>
<dbReference type="RefSeq" id="WP_089201539.1">
    <property type="nucleotide sequence ID" value="NZ_NHRJ02000018.1"/>
</dbReference>
<comment type="subcellular location">
    <subcellularLocation>
        <location evidence="7">Cell membrane</location>
        <topology evidence="7">Multi-pass membrane protein</topology>
    </subcellularLocation>
</comment>
<evidence type="ECO:0000256" key="3">
    <source>
        <dbReference type="ARBA" id="ARBA00022679"/>
    </source>
</evidence>
<comment type="pathway">
    <text evidence="7">Protein modification; lipoprotein biosynthesis (diacylglyceryl transfer).</text>
</comment>
<feature type="compositionally biased region" description="Basic and acidic residues" evidence="8">
    <location>
        <begin position="343"/>
        <end position="352"/>
    </location>
</feature>
<feature type="binding site" evidence="7">
    <location>
        <position position="134"/>
    </location>
    <ligand>
        <name>a 1,2-diacyl-sn-glycero-3-phospho-(1'-sn-glycerol)</name>
        <dbReference type="ChEBI" id="CHEBI:64716"/>
    </ligand>
</feature>
<evidence type="ECO:0000313" key="10">
    <source>
        <dbReference type="Proteomes" id="UP000214746"/>
    </source>
</evidence>
<proteinExistence type="inferred from homology"/>
<evidence type="ECO:0000256" key="8">
    <source>
        <dbReference type="SAM" id="MobiDB-lite"/>
    </source>
</evidence>
<keyword evidence="2 7" id="KW-1003">Cell membrane</keyword>
<comment type="catalytic activity">
    <reaction evidence="7">
        <text>L-cysteinyl-[prolipoprotein] + a 1,2-diacyl-sn-glycero-3-phospho-(1'-sn-glycerol) = an S-1,2-diacyl-sn-glyceryl-L-cysteinyl-[prolipoprotein] + sn-glycerol 1-phosphate + H(+)</text>
        <dbReference type="Rhea" id="RHEA:56712"/>
        <dbReference type="Rhea" id="RHEA-COMP:14679"/>
        <dbReference type="Rhea" id="RHEA-COMP:14680"/>
        <dbReference type="ChEBI" id="CHEBI:15378"/>
        <dbReference type="ChEBI" id="CHEBI:29950"/>
        <dbReference type="ChEBI" id="CHEBI:57685"/>
        <dbReference type="ChEBI" id="CHEBI:64716"/>
        <dbReference type="ChEBI" id="CHEBI:140658"/>
        <dbReference type="EC" id="2.5.1.145"/>
    </reaction>
</comment>
<dbReference type="OrthoDB" id="871140at2"/>
<comment type="function">
    <text evidence="7">Catalyzes the transfer of the diacylglyceryl group from phosphatidylglycerol to the sulfhydryl group of the N-terminal cysteine of a prolipoprotein, the first step in the formation of mature lipoproteins.</text>
</comment>
<feature type="region of interest" description="Disordered" evidence="8">
    <location>
        <begin position="303"/>
        <end position="363"/>
    </location>
</feature>
<feature type="compositionally biased region" description="Polar residues" evidence="8">
    <location>
        <begin position="330"/>
        <end position="342"/>
    </location>
</feature>
<dbReference type="GO" id="GO:0008961">
    <property type="term" value="F:phosphatidylglycerol-prolipoprotein diacylglyceryl transferase activity"/>
    <property type="evidence" value="ECO:0007669"/>
    <property type="project" value="UniProtKB-UniRule"/>
</dbReference>
<keyword evidence="6 7" id="KW-0472">Membrane</keyword>
<dbReference type="NCBIfam" id="TIGR00544">
    <property type="entry name" value="lgt"/>
    <property type="match status" value="1"/>
</dbReference>
<feature type="transmembrane region" description="Helical" evidence="7">
    <location>
        <begin position="83"/>
        <end position="108"/>
    </location>
</feature>
<evidence type="ECO:0000256" key="5">
    <source>
        <dbReference type="ARBA" id="ARBA00022989"/>
    </source>
</evidence>
<feature type="compositionally biased region" description="Polar residues" evidence="8">
    <location>
        <begin position="353"/>
        <end position="363"/>
    </location>
</feature>
<feature type="transmembrane region" description="Helical" evidence="7">
    <location>
        <begin position="177"/>
        <end position="195"/>
    </location>
</feature>
<dbReference type="InterPro" id="IPR001640">
    <property type="entry name" value="Lgt"/>
</dbReference>
<keyword evidence="10" id="KW-1185">Reference proteome</keyword>
<evidence type="ECO:0000256" key="1">
    <source>
        <dbReference type="ARBA" id="ARBA00007150"/>
    </source>
</evidence>
<dbReference type="AlphaFoldDB" id="A0A2W1N4M6"/>
<name>A0A2W1N4M6_PAEXE</name>
<dbReference type="HAMAP" id="MF_01147">
    <property type="entry name" value="Lgt"/>
    <property type="match status" value="1"/>
</dbReference>
<accession>A0A2W1N4M6</accession>
<feature type="transmembrane region" description="Helical" evidence="7">
    <location>
        <begin position="48"/>
        <end position="71"/>
    </location>
</feature>
<protein>
    <recommendedName>
        <fullName evidence="7">Phosphatidylglycerol--prolipoprotein diacylglyceryl transferase</fullName>
        <ecNumber evidence="7">2.5.1.145</ecNumber>
    </recommendedName>
</protein>
<gene>
    <name evidence="7" type="primary">lgt</name>
    <name evidence="9" type="ORF">CBW46_018975</name>
</gene>
<dbReference type="GO" id="GO:0005886">
    <property type="term" value="C:plasma membrane"/>
    <property type="evidence" value="ECO:0007669"/>
    <property type="project" value="UniProtKB-SubCell"/>
</dbReference>
<keyword evidence="4 7" id="KW-0812">Transmembrane</keyword>
<dbReference type="EMBL" id="NHRJ02000018">
    <property type="protein sequence ID" value="PZE19297.1"/>
    <property type="molecule type" value="Genomic_DNA"/>
</dbReference>
<evidence type="ECO:0000256" key="6">
    <source>
        <dbReference type="ARBA" id="ARBA00023136"/>
    </source>
</evidence>
<dbReference type="GO" id="GO:0042158">
    <property type="term" value="P:lipoprotein biosynthetic process"/>
    <property type="evidence" value="ECO:0007669"/>
    <property type="project" value="UniProtKB-UniRule"/>
</dbReference>
<feature type="transmembrane region" description="Helical" evidence="7">
    <location>
        <begin position="265"/>
        <end position="284"/>
    </location>
</feature>
<sequence length="363" mass="40641">MFLALNPVAFTIGALTVNWYGIILGVAAMAGLMLAIQEGKRFGMNPDFFMDLVLLGVPSAIIGARIYYVAFKWEDYRDNPLEIFMVWHGGIAIYGALIGAIIAAVFYVRRMGYSFWRIADICAPGLIIGQAIGRWGNFMNQEAHGGPVSEEFLRSALHLPEFIISQMYIKGQFYHPTFLYESLWNVTGLLLLLWLRRRPFLRAGELFISYFIWYSIGRFFIEGLRTDSLDFEGPEWLASFMDALWVPMHWLGFEPGYMTYGGNVRISQLLSVLIVLAAIALIVYRRKSGAAAVRYADPIERIGGAHEQTNEPTPTAELTKPTDGDPELQPRTSTTASGPTQPEKSDGARTADKSQQLSTNENV</sequence>
<dbReference type="PROSITE" id="PS01311">
    <property type="entry name" value="LGT"/>
    <property type="match status" value="1"/>
</dbReference>
<evidence type="ECO:0000256" key="7">
    <source>
        <dbReference type="HAMAP-Rule" id="MF_01147"/>
    </source>
</evidence>
<dbReference type="PANTHER" id="PTHR30589:SF0">
    <property type="entry name" value="PHOSPHATIDYLGLYCEROL--PROLIPOPROTEIN DIACYLGLYCERYL TRANSFERASE"/>
    <property type="match status" value="1"/>
</dbReference>
<dbReference type="PANTHER" id="PTHR30589">
    <property type="entry name" value="PROLIPOPROTEIN DIACYLGLYCERYL TRANSFERASE"/>
    <property type="match status" value="1"/>
</dbReference>
<comment type="similarity">
    <text evidence="1 7">Belongs to the Lgt family.</text>
</comment>
<evidence type="ECO:0000256" key="4">
    <source>
        <dbReference type="ARBA" id="ARBA00022692"/>
    </source>
</evidence>
<feature type="transmembrane region" description="Helical" evidence="7">
    <location>
        <begin position="12"/>
        <end position="36"/>
    </location>
</feature>
<dbReference type="Proteomes" id="UP000214746">
    <property type="component" value="Unassembled WGS sequence"/>
</dbReference>
<dbReference type="EC" id="2.5.1.145" evidence="7"/>
<keyword evidence="5 7" id="KW-1133">Transmembrane helix</keyword>
<evidence type="ECO:0000313" key="9">
    <source>
        <dbReference type="EMBL" id="PZE19297.1"/>
    </source>
</evidence>
<dbReference type="Pfam" id="PF01790">
    <property type="entry name" value="LGT"/>
    <property type="match status" value="1"/>
</dbReference>
<reference evidence="9" key="1">
    <citation type="submission" date="2018-06" db="EMBL/GenBank/DDBJ databases">
        <title>Paenibacillus xerothermodurans sp. nov. an extremely dry heat resistant spore forming bacterium isolated from the soil of Cape Canaveral, Florida.</title>
        <authorList>
            <person name="Seuylemezian A."/>
            <person name="Kaur N."/>
            <person name="Patil P."/>
            <person name="Patil P."/>
            <person name="Mayilraj S."/>
            <person name="Vaishampayan P."/>
        </authorList>
    </citation>
    <scope>NUCLEOTIDE SEQUENCE [LARGE SCALE GENOMIC DNA]</scope>
    <source>
        <strain evidence="9">ATCC 27380</strain>
    </source>
</reference>
<feature type="transmembrane region" description="Helical" evidence="7">
    <location>
        <begin position="207"/>
        <end position="224"/>
    </location>
</feature>
<keyword evidence="3 7" id="KW-0808">Transferase</keyword>
<comment type="caution">
    <text evidence="9">The sequence shown here is derived from an EMBL/GenBank/DDBJ whole genome shotgun (WGS) entry which is preliminary data.</text>
</comment>